<dbReference type="AlphaFoldDB" id="A0A1M5G8E9"/>
<feature type="region of interest" description="Disordered" evidence="1">
    <location>
        <begin position="233"/>
        <end position="300"/>
    </location>
</feature>
<proteinExistence type="predicted"/>
<accession>A0A1M5G8E9</accession>
<organism evidence="2 3">
    <name type="scientific">Streptoalloteichus hindustanus</name>
    <dbReference type="NCBI Taxonomy" id="2017"/>
    <lineage>
        <taxon>Bacteria</taxon>
        <taxon>Bacillati</taxon>
        <taxon>Actinomycetota</taxon>
        <taxon>Actinomycetes</taxon>
        <taxon>Pseudonocardiales</taxon>
        <taxon>Pseudonocardiaceae</taxon>
        <taxon>Streptoalloteichus</taxon>
    </lineage>
</organism>
<reference evidence="2 3" key="1">
    <citation type="submission" date="2016-11" db="EMBL/GenBank/DDBJ databases">
        <authorList>
            <person name="Jaros S."/>
            <person name="Januszkiewicz K."/>
            <person name="Wedrychowicz H."/>
        </authorList>
    </citation>
    <scope>NUCLEOTIDE SEQUENCE [LARGE SCALE GENOMIC DNA]</scope>
    <source>
        <strain evidence="2 3">DSM 44523</strain>
    </source>
</reference>
<keyword evidence="3" id="KW-1185">Reference proteome</keyword>
<feature type="region of interest" description="Disordered" evidence="1">
    <location>
        <begin position="1"/>
        <end position="21"/>
    </location>
</feature>
<gene>
    <name evidence="2" type="ORF">SAMN05444320_10613</name>
</gene>
<dbReference type="Proteomes" id="UP000184501">
    <property type="component" value="Unassembled WGS sequence"/>
</dbReference>
<feature type="compositionally biased region" description="Gly residues" evidence="1">
    <location>
        <begin position="253"/>
        <end position="266"/>
    </location>
</feature>
<protein>
    <submittedName>
        <fullName evidence="2">Uncharacterized protein</fullName>
    </submittedName>
</protein>
<evidence type="ECO:0000313" key="3">
    <source>
        <dbReference type="Proteomes" id="UP000184501"/>
    </source>
</evidence>
<evidence type="ECO:0000256" key="1">
    <source>
        <dbReference type="SAM" id="MobiDB-lite"/>
    </source>
</evidence>
<sequence length="300" mass="32319">MTGRQVKNYPRNDLSDASNLSTASCPNHAFRTLVRAGTTTPTACADYHLRRLYLEDQVYMVGERHEPFRIKHWRRGLGSETVGARGKDEVCGLVSGAAMTTTTQVEGHAAVVLPMNRARDAIAGHDGASRDGHGKAAGRPVSFGFEPLGLRQGRSEAVLTDQKGNRTVLWRNAAEFQPAGKESKAVPEMVAVVGHRLVVNPELRTLLYVIGEDWWLVSGLSTLVPSTSEHCGQNLPRQGGVGCTWPARSPRSGGAGLTTGRQGRGGAQAARPGRNARHAEPTPADRPPEAPTSERVPSRW</sequence>
<evidence type="ECO:0000313" key="2">
    <source>
        <dbReference type="EMBL" id="SHG00023.1"/>
    </source>
</evidence>
<name>A0A1M5G8E9_STRHI</name>
<dbReference type="EMBL" id="FQVN01000006">
    <property type="protein sequence ID" value="SHG00023.1"/>
    <property type="molecule type" value="Genomic_DNA"/>
</dbReference>